<feature type="domain" description="HYR" evidence="3">
    <location>
        <begin position="655"/>
        <end position="732"/>
    </location>
</feature>
<protein>
    <recommendedName>
        <fullName evidence="3">HYR domain-containing protein</fullName>
    </recommendedName>
</protein>
<evidence type="ECO:0000256" key="2">
    <source>
        <dbReference type="SAM" id="SignalP"/>
    </source>
</evidence>
<keyword evidence="1" id="KW-0677">Repeat</keyword>
<feature type="signal peptide" evidence="2">
    <location>
        <begin position="1"/>
        <end position="20"/>
    </location>
</feature>
<dbReference type="RefSeq" id="WP_109567945.1">
    <property type="nucleotide sequence ID" value="NZ_CP029463.1"/>
</dbReference>
<dbReference type="GO" id="GO:0004553">
    <property type="term" value="F:hydrolase activity, hydrolyzing O-glycosyl compounds"/>
    <property type="evidence" value="ECO:0007669"/>
    <property type="project" value="UniProtKB-ARBA"/>
</dbReference>
<dbReference type="Pfam" id="PF13385">
    <property type="entry name" value="Laminin_G_3"/>
    <property type="match status" value="1"/>
</dbReference>
<reference evidence="4 5" key="1">
    <citation type="submission" date="2018-05" db="EMBL/GenBank/DDBJ databases">
        <title>Flavobacterium sp. MEBiC07310.</title>
        <authorList>
            <person name="Baek K."/>
        </authorList>
    </citation>
    <scope>NUCLEOTIDE SEQUENCE [LARGE SCALE GENOMIC DNA]</scope>
    <source>
        <strain evidence="4 5">MEBiC07310</strain>
    </source>
</reference>
<gene>
    <name evidence="4" type="ORF">DI487_00720</name>
</gene>
<dbReference type="PROSITE" id="PS50825">
    <property type="entry name" value="HYR"/>
    <property type="match status" value="5"/>
</dbReference>
<dbReference type="NCBIfam" id="TIGR04131">
    <property type="entry name" value="Bac_Flav_CTERM"/>
    <property type="match status" value="1"/>
</dbReference>
<accession>A0A2U8QRQ1</accession>
<sequence>MKIKILLYTLVSLMEVMVVAQTKSHPAMSTHATASQIHDRAENYNLINLACPGNVTVNNDAGQCQANVVLPDYDVSGNAIAFDGTNDYLSATLPTAFAAIGTTDFTVETWVNPSSHGSSRRVFFAQYDQFNFMTILINSSGVVYVFVRDNSTVYSTNTQTVVSLNQWTHIAFRWVASTKAIQVLINGTLAPSISGGSSSLGTNNRMTIGSRSDGMQVFNGKIDEFRIWDTLRSNSEIVGSMNTCIPETSTGLIAYYHFDETSGSLTAADATGNGYDCTLNNMDSSTVWTNGTITCGASAVNDYTGTNNASGTYPIGDTTVNWTIDDGQGNISNCTQIVTVTDAEDPVITCPGAITLNAAAGQCTATASIGTATATDNCGTPTVTNDAPTAFPIGTTTVTWTATDGAGNTATCTQVVTVTDVEDPVITCPGAITLNAAAGQCTATASIGTATATDNCGTPTVTNDAPTAFPIGTTTVTWTATDGAGNTATCTQVVTVTDAEDPVITCPGAITLNANAGQCTATASIGTATATDNCGSPTVTNDAPTAFPIGTTTVTWTATDGAGNTATCTQLVTVTDAEDPVITCPGAITLNANAGQCTATASIGTATATDNCGSPTVTNDAPTAFPIGTTTVTWTATDGAGNTATCTQVVTVTDAEDPVITCPGAITLNAAAGQCTATASIGTATATDNCGTPTVTNDAPTAFPIGTTTVTWTATDGAGNTATCTQVVTVTDVESPVAIAQDITVSLDASGNATLTPAMIDNGSSDNCTIASWQLDRTSFDCSDIGTPVTVVLTVTDGVGNSDSTTALVTVEDTIDPVVITQDITVQLDNSGSAFITPEMIDNGSYDNCGIVSMSLDMSSFNCPGLDEAEMVTLTLTDASGNSSQAHATVSFTGPDRDMDHIADPCDAEQNPDITPILGLSPNNDGQNDTWVIENITNYPQAKIEVFDRNGVAVFHTVNYQNDWDGHRNGTGDLVPVGSYFYSIDVFGDASLYLKGWLYINY</sequence>
<name>A0A2U8QRQ1_9FLAO</name>
<dbReference type="KEGG" id="fse:DI487_00720"/>
<evidence type="ECO:0000313" key="4">
    <source>
        <dbReference type="EMBL" id="AWM12536.1"/>
    </source>
</evidence>
<dbReference type="Proteomes" id="UP000245429">
    <property type="component" value="Chromosome"/>
</dbReference>
<evidence type="ECO:0000256" key="1">
    <source>
        <dbReference type="ARBA" id="ARBA00022737"/>
    </source>
</evidence>
<dbReference type="Gene3D" id="2.60.40.10">
    <property type="entry name" value="Immunoglobulins"/>
    <property type="match status" value="5"/>
</dbReference>
<keyword evidence="5" id="KW-1185">Reference proteome</keyword>
<dbReference type="Pfam" id="PF13585">
    <property type="entry name" value="CHU_C"/>
    <property type="match status" value="1"/>
</dbReference>
<dbReference type="PANTHER" id="PTHR24273:SF32">
    <property type="entry name" value="HYALIN"/>
    <property type="match status" value="1"/>
</dbReference>
<proteinExistence type="predicted"/>
<dbReference type="InterPro" id="IPR003410">
    <property type="entry name" value="HYR_dom"/>
</dbReference>
<dbReference type="EMBL" id="CP029463">
    <property type="protein sequence ID" value="AWM12536.1"/>
    <property type="molecule type" value="Genomic_DNA"/>
</dbReference>
<feature type="domain" description="HYR" evidence="3">
    <location>
        <begin position="341"/>
        <end position="418"/>
    </location>
</feature>
<feature type="chain" id="PRO_5016167263" description="HYR domain-containing protein" evidence="2">
    <location>
        <begin position="21"/>
        <end position="1002"/>
    </location>
</feature>
<dbReference type="Pfam" id="PF02494">
    <property type="entry name" value="HYR"/>
    <property type="match status" value="5"/>
</dbReference>
<keyword evidence="2" id="KW-0732">Signal</keyword>
<evidence type="ECO:0000313" key="5">
    <source>
        <dbReference type="Proteomes" id="UP000245429"/>
    </source>
</evidence>
<organism evidence="4 5">
    <name type="scientific">Flavobacterium sediminis</name>
    <dbReference type="NCBI Taxonomy" id="2201181"/>
    <lineage>
        <taxon>Bacteria</taxon>
        <taxon>Pseudomonadati</taxon>
        <taxon>Bacteroidota</taxon>
        <taxon>Flavobacteriia</taxon>
        <taxon>Flavobacteriales</taxon>
        <taxon>Flavobacteriaceae</taxon>
        <taxon>Flavobacterium</taxon>
    </lineage>
</organism>
<dbReference type="InterPro" id="IPR013783">
    <property type="entry name" value="Ig-like_fold"/>
</dbReference>
<feature type="domain" description="HYR" evidence="3">
    <location>
        <begin position="575"/>
        <end position="654"/>
    </location>
</feature>
<dbReference type="PANTHER" id="PTHR24273">
    <property type="entry name" value="FI04643P-RELATED"/>
    <property type="match status" value="1"/>
</dbReference>
<dbReference type="GO" id="GO:0005975">
    <property type="term" value="P:carbohydrate metabolic process"/>
    <property type="evidence" value="ECO:0007669"/>
    <property type="project" value="UniProtKB-ARBA"/>
</dbReference>
<dbReference type="SUPFAM" id="SSF49899">
    <property type="entry name" value="Concanavalin A-like lectins/glucanases"/>
    <property type="match status" value="1"/>
</dbReference>
<dbReference type="AlphaFoldDB" id="A0A2U8QRQ1"/>
<feature type="domain" description="HYR" evidence="3">
    <location>
        <begin position="419"/>
        <end position="498"/>
    </location>
</feature>
<dbReference type="InterPro" id="IPR026341">
    <property type="entry name" value="T9SS_type_B"/>
</dbReference>
<dbReference type="Gene3D" id="2.60.120.200">
    <property type="match status" value="1"/>
</dbReference>
<evidence type="ECO:0000259" key="3">
    <source>
        <dbReference type="PROSITE" id="PS50825"/>
    </source>
</evidence>
<dbReference type="OrthoDB" id="9805017at2"/>
<feature type="domain" description="HYR" evidence="3">
    <location>
        <begin position="499"/>
        <end position="574"/>
    </location>
</feature>
<dbReference type="InterPro" id="IPR013320">
    <property type="entry name" value="ConA-like_dom_sf"/>
</dbReference>